<dbReference type="GO" id="GO:0051539">
    <property type="term" value="F:4 iron, 4 sulfur cluster binding"/>
    <property type="evidence" value="ECO:0007669"/>
    <property type="project" value="UniProtKB-KW"/>
</dbReference>
<evidence type="ECO:0000256" key="6">
    <source>
        <dbReference type="ARBA" id="ARBA00023004"/>
    </source>
</evidence>
<dbReference type="CDD" id="cd01335">
    <property type="entry name" value="Radical_SAM"/>
    <property type="match status" value="1"/>
</dbReference>
<keyword evidence="4" id="KW-0949">S-adenosyl-L-methionine</keyword>
<dbReference type="GO" id="GO:0005829">
    <property type="term" value="C:cytosol"/>
    <property type="evidence" value="ECO:0007669"/>
    <property type="project" value="TreeGrafter"/>
</dbReference>
<evidence type="ECO:0000256" key="7">
    <source>
        <dbReference type="ARBA" id="ARBA00023014"/>
    </source>
</evidence>
<dbReference type="PANTHER" id="PTHR43409">
    <property type="entry name" value="ANAEROBIC MAGNESIUM-PROTOPORPHYRIN IX MONOMETHYL ESTER CYCLASE-RELATED"/>
    <property type="match status" value="1"/>
</dbReference>
<dbReference type="PANTHER" id="PTHR43409:SF7">
    <property type="entry name" value="BLL1977 PROTEIN"/>
    <property type="match status" value="1"/>
</dbReference>
<dbReference type="CDD" id="cd02068">
    <property type="entry name" value="radical_SAM_B12_BD"/>
    <property type="match status" value="1"/>
</dbReference>
<dbReference type="GO" id="GO:0003824">
    <property type="term" value="F:catalytic activity"/>
    <property type="evidence" value="ECO:0007669"/>
    <property type="project" value="InterPro"/>
</dbReference>
<evidence type="ECO:0000256" key="1">
    <source>
        <dbReference type="ARBA" id="ARBA00001966"/>
    </source>
</evidence>
<feature type="domain" description="B12-binding" evidence="8">
    <location>
        <begin position="1"/>
        <end position="136"/>
    </location>
</feature>
<gene>
    <name evidence="10" type="ORF">SAMN05660330_04267</name>
</gene>
<dbReference type="Proteomes" id="UP000199073">
    <property type="component" value="Unassembled WGS sequence"/>
</dbReference>
<dbReference type="SMART" id="SM00729">
    <property type="entry name" value="Elp3"/>
    <property type="match status" value="1"/>
</dbReference>
<dbReference type="Gene3D" id="3.40.50.280">
    <property type="entry name" value="Cobalamin-binding domain"/>
    <property type="match status" value="1"/>
</dbReference>
<dbReference type="AlphaFoldDB" id="A0A1H0VW54"/>
<keyword evidence="2" id="KW-0489">Methyltransferase</keyword>
<keyword evidence="7" id="KW-0411">Iron-sulfur</keyword>
<dbReference type="SUPFAM" id="SSF102114">
    <property type="entry name" value="Radical SAM enzymes"/>
    <property type="match status" value="1"/>
</dbReference>
<dbReference type="EMBL" id="FNJI01000069">
    <property type="protein sequence ID" value="SDP82471.1"/>
    <property type="molecule type" value="Genomic_DNA"/>
</dbReference>
<dbReference type="STRING" id="91360.SAMN05660330_04267"/>
<keyword evidence="5" id="KW-0479">Metal-binding</keyword>
<keyword evidence="3" id="KW-0808">Transferase</keyword>
<dbReference type="InterPro" id="IPR007197">
    <property type="entry name" value="rSAM"/>
</dbReference>
<proteinExistence type="predicted"/>
<dbReference type="InterPro" id="IPR051198">
    <property type="entry name" value="BchE-like"/>
</dbReference>
<dbReference type="Pfam" id="PF04055">
    <property type="entry name" value="Radical_SAM"/>
    <property type="match status" value="1"/>
</dbReference>
<name>A0A1H0VW54_9BACT</name>
<dbReference type="InterPro" id="IPR058240">
    <property type="entry name" value="rSAM_sf"/>
</dbReference>
<dbReference type="SFLD" id="SFLDG01123">
    <property type="entry name" value="methyltransferase_(Class_B)"/>
    <property type="match status" value="1"/>
</dbReference>
<evidence type="ECO:0000256" key="3">
    <source>
        <dbReference type="ARBA" id="ARBA00022679"/>
    </source>
</evidence>
<reference evidence="10 11" key="1">
    <citation type="submission" date="2016-10" db="EMBL/GenBank/DDBJ databases">
        <authorList>
            <person name="de Groot N.N."/>
        </authorList>
    </citation>
    <scope>NUCLEOTIDE SEQUENCE [LARGE SCALE GENOMIC DNA]</scope>
    <source>
        <strain evidence="10 11">DSM 12130</strain>
    </source>
</reference>
<dbReference type="PROSITE" id="PS51918">
    <property type="entry name" value="RADICAL_SAM"/>
    <property type="match status" value="1"/>
</dbReference>
<dbReference type="Pfam" id="PF02310">
    <property type="entry name" value="B12-binding"/>
    <property type="match status" value="1"/>
</dbReference>
<dbReference type="InterPro" id="IPR006158">
    <property type="entry name" value="Cobalamin-bd"/>
</dbReference>
<sequence length="444" mass="50162">MKIAMIAPSSGKWKAAANSAIFNGKTFRFSLLSLLTVAAETPEGHDILLIDEQVDDIPWDKRFDLVAITCMTALAPRAYEIAESFRSKNIPVILGGIHPTLCPDEAEQHADAIVVGDAEGVWQTVLNDLQHGMLKNRYKSKVLPDLTRLNRLPRQLLKSRHYSTVNGLQATRGCTNKCNFCSVSAFHNQTHRVRPVKEVVKEMAGFQSRFCIFVDDNLTADREYAKELFHAIEPLRKFWVSQSSIAIADDPEFVRLGANSGCIGFFIGIETFSNKNLLKSEKYCNRAEWYKEAIALFHSFGIAVEAGIVFGFDNDSTEVFQNSLRLLDELEIDAAQISILTPIPGTALYKGVNERIFDHDWGHYDFHTAVFHPNRMTASELQDGHDWVTRKFYSPARIMKRVVNHMKRTKKLATLPYVAAVNMAYYGRVKRWNISGRNPVANEC</sequence>
<dbReference type="InterPro" id="IPR006638">
    <property type="entry name" value="Elp3/MiaA/NifB-like_rSAM"/>
</dbReference>
<dbReference type="InterPro" id="IPR023404">
    <property type="entry name" value="rSAM_horseshoe"/>
</dbReference>
<evidence type="ECO:0000256" key="2">
    <source>
        <dbReference type="ARBA" id="ARBA00022603"/>
    </source>
</evidence>
<dbReference type="Gene3D" id="3.80.30.20">
    <property type="entry name" value="tm_1862 like domain"/>
    <property type="match status" value="1"/>
</dbReference>
<dbReference type="InterPro" id="IPR034466">
    <property type="entry name" value="Methyltransferase_Class_B"/>
</dbReference>
<evidence type="ECO:0000256" key="4">
    <source>
        <dbReference type="ARBA" id="ARBA00022691"/>
    </source>
</evidence>
<dbReference type="GO" id="GO:0046872">
    <property type="term" value="F:metal ion binding"/>
    <property type="evidence" value="ECO:0007669"/>
    <property type="project" value="UniProtKB-KW"/>
</dbReference>
<dbReference type="SFLD" id="SFLDS00029">
    <property type="entry name" value="Radical_SAM"/>
    <property type="match status" value="1"/>
</dbReference>
<evidence type="ECO:0000256" key="5">
    <source>
        <dbReference type="ARBA" id="ARBA00022723"/>
    </source>
</evidence>
<evidence type="ECO:0000259" key="9">
    <source>
        <dbReference type="PROSITE" id="PS51918"/>
    </source>
</evidence>
<evidence type="ECO:0000259" key="8">
    <source>
        <dbReference type="PROSITE" id="PS51332"/>
    </source>
</evidence>
<dbReference type="SFLD" id="SFLDG01082">
    <property type="entry name" value="B12-binding_domain_containing"/>
    <property type="match status" value="1"/>
</dbReference>
<protein>
    <submittedName>
        <fullName evidence="10">Radical SAM superfamily enzyme YgiQ, UPF0313 family</fullName>
    </submittedName>
</protein>
<accession>A0A1H0VW54</accession>
<evidence type="ECO:0000313" key="10">
    <source>
        <dbReference type="EMBL" id="SDP82471.1"/>
    </source>
</evidence>
<dbReference type="GO" id="GO:0031419">
    <property type="term" value="F:cobalamin binding"/>
    <property type="evidence" value="ECO:0007669"/>
    <property type="project" value="InterPro"/>
</dbReference>
<dbReference type="OrthoDB" id="9762608at2"/>
<organism evidence="10 11">
    <name type="scientific">Desulforhopalus singaporensis</name>
    <dbReference type="NCBI Taxonomy" id="91360"/>
    <lineage>
        <taxon>Bacteria</taxon>
        <taxon>Pseudomonadati</taxon>
        <taxon>Thermodesulfobacteriota</taxon>
        <taxon>Desulfobulbia</taxon>
        <taxon>Desulfobulbales</taxon>
        <taxon>Desulfocapsaceae</taxon>
        <taxon>Desulforhopalus</taxon>
    </lineage>
</organism>
<dbReference type="PROSITE" id="PS51332">
    <property type="entry name" value="B12_BINDING"/>
    <property type="match status" value="1"/>
</dbReference>
<comment type="cofactor">
    <cofactor evidence="1">
        <name>[4Fe-4S] cluster</name>
        <dbReference type="ChEBI" id="CHEBI:49883"/>
    </cofactor>
</comment>
<evidence type="ECO:0000313" key="11">
    <source>
        <dbReference type="Proteomes" id="UP000199073"/>
    </source>
</evidence>
<dbReference type="RefSeq" id="WP_092226168.1">
    <property type="nucleotide sequence ID" value="NZ_FNJI01000069.1"/>
</dbReference>
<keyword evidence="11" id="KW-1185">Reference proteome</keyword>
<feature type="domain" description="Radical SAM core" evidence="9">
    <location>
        <begin position="160"/>
        <end position="374"/>
    </location>
</feature>
<keyword evidence="6" id="KW-0408">Iron</keyword>